<dbReference type="EMBL" id="LGSS01000003">
    <property type="protein sequence ID" value="KNF09527.1"/>
    <property type="molecule type" value="Genomic_DNA"/>
</dbReference>
<dbReference type="AlphaFoldDB" id="A0A0L0WDH7"/>
<dbReference type="RefSeq" id="WP_050354501.1">
    <property type="nucleotide sequence ID" value="NZ_LGSS01000003.1"/>
</dbReference>
<dbReference type="InterPro" id="IPR000600">
    <property type="entry name" value="ROK"/>
</dbReference>
<reference evidence="3" key="1">
    <citation type="submission" date="2015-07" db="EMBL/GenBank/DDBJ databases">
        <title>Draft genome sequence of the purine-degrading Gottschalkia purinilyticum DSM 1384 (formerly Clostridium purinilyticum).</title>
        <authorList>
            <person name="Poehlein A."/>
            <person name="Schiel-Bengelsdorf B."/>
            <person name="Bengelsdorf F.R."/>
            <person name="Daniel R."/>
            <person name="Duerre P."/>
        </authorList>
    </citation>
    <scope>NUCLEOTIDE SEQUENCE [LARGE SCALE GENOMIC DNA]</scope>
    <source>
        <strain evidence="3">DSM 1384</strain>
    </source>
</reference>
<dbReference type="InterPro" id="IPR043129">
    <property type="entry name" value="ATPase_NBD"/>
</dbReference>
<comment type="similarity">
    <text evidence="1">Belongs to the ROK (NagC/XylR) family.</text>
</comment>
<gene>
    <name evidence="2" type="ORF">CLPU_3c03070</name>
</gene>
<dbReference type="Proteomes" id="UP000037267">
    <property type="component" value="Unassembled WGS sequence"/>
</dbReference>
<dbReference type="CDD" id="cd24068">
    <property type="entry name" value="ASKHA_NBD_ROK_FnNanK-like"/>
    <property type="match status" value="1"/>
</dbReference>
<dbReference type="SUPFAM" id="SSF53067">
    <property type="entry name" value="Actin-like ATPase domain"/>
    <property type="match status" value="1"/>
</dbReference>
<dbReference type="STRING" id="1503.CLPU_3c03070"/>
<comment type="caution">
    <text evidence="2">The sequence shown here is derived from an EMBL/GenBank/DDBJ whole genome shotgun (WGS) entry which is preliminary data.</text>
</comment>
<dbReference type="OrthoDB" id="9795247at2"/>
<dbReference type="GO" id="GO:0016301">
    <property type="term" value="F:kinase activity"/>
    <property type="evidence" value="ECO:0007669"/>
    <property type="project" value="UniProtKB-KW"/>
</dbReference>
<dbReference type="Gene3D" id="3.30.420.40">
    <property type="match status" value="2"/>
</dbReference>
<evidence type="ECO:0000256" key="1">
    <source>
        <dbReference type="ARBA" id="ARBA00006479"/>
    </source>
</evidence>
<keyword evidence="3" id="KW-1185">Reference proteome</keyword>
<accession>A0A0L0WDH7</accession>
<dbReference type="PANTHER" id="PTHR18964">
    <property type="entry name" value="ROK (REPRESSOR, ORF, KINASE) FAMILY"/>
    <property type="match status" value="1"/>
</dbReference>
<evidence type="ECO:0000313" key="3">
    <source>
        <dbReference type="Proteomes" id="UP000037267"/>
    </source>
</evidence>
<proteinExistence type="inferred from homology"/>
<name>A0A0L0WDH7_GOTPU</name>
<dbReference type="Pfam" id="PF00480">
    <property type="entry name" value="ROK"/>
    <property type="match status" value="1"/>
</dbReference>
<evidence type="ECO:0000313" key="2">
    <source>
        <dbReference type="EMBL" id="KNF09527.1"/>
    </source>
</evidence>
<dbReference type="PANTHER" id="PTHR18964:SF149">
    <property type="entry name" value="BIFUNCTIONAL UDP-N-ACETYLGLUCOSAMINE 2-EPIMERASE_N-ACETYLMANNOSAMINE KINASE"/>
    <property type="match status" value="1"/>
</dbReference>
<keyword evidence="2" id="KW-0418">Kinase</keyword>
<protein>
    <submittedName>
        <fullName evidence="2">Transcriptional regulator/sugar kinase</fullName>
    </submittedName>
</protein>
<organism evidence="2 3">
    <name type="scientific">Gottschalkia purinilytica</name>
    <name type="common">Clostridium purinilyticum</name>
    <dbReference type="NCBI Taxonomy" id="1503"/>
    <lineage>
        <taxon>Bacteria</taxon>
        <taxon>Bacillati</taxon>
        <taxon>Bacillota</taxon>
        <taxon>Tissierellia</taxon>
        <taxon>Tissierellales</taxon>
        <taxon>Gottschalkiaceae</taxon>
        <taxon>Gottschalkia</taxon>
    </lineage>
</organism>
<sequence>MRKAIGIDIGGTKIKGGIIDEEGNILKSIILDTDANKGRNMVLKKVREIIENLIRNEKKVVGIGIGSPGAINIEKGKIEILEGNMYNWSGVNLRTELNSFFDLPIFIENDANLVGLCERWIGEGQNTDAFVVLTLGTGLGGSIYVKDDILHGSDWRCGEIGHTILYPNGRECKCGQKGCTEQYVSGRGIEKTYYEKTGIYLSSKEIFNRCSKGEQTVKETISEFIENLAILIITIKNMIDPDKIIIGGGLVHSRDHWWKPMIDYYNNNCNITKGTTIVTARHLNNSGVIGGGKLVFENISSDE</sequence>
<keyword evidence="2" id="KW-0808">Transferase</keyword>